<dbReference type="InterPro" id="IPR003615">
    <property type="entry name" value="HNH_nuc"/>
</dbReference>
<keyword evidence="3" id="KW-1185">Reference proteome</keyword>
<feature type="domain" description="HNH nuclease" evidence="1">
    <location>
        <begin position="114"/>
        <end position="220"/>
    </location>
</feature>
<dbReference type="Proteomes" id="UP000724874">
    <property type="component" value="Unassembled WGS sequence"/>
</dbReference>
<name>A0A9P5NCX1_GYMJU</name>
<dbReference type="EMBL" id="JADNYJ010000143">
    <property type="protein sequence ID" value="KAF8880118.1"/>
    <property type="molecule type" value="Genomic_DNA"/>
</dbReference>
<protein>
    <recommendedName>
        <fullName evidence="1">HNH nuclease domain-containing protein</fullName>
    </recommendedName>
</protein>
<dbReference type="OrthoDB" id="2104739at2759"/>
<sequence length="323" mass="36146">MEASAGADQEALSLARCLGYLIRELPSRAKVIVADEVLACNADDEGMKDLSQFYINHLIRVFRQNKGQTPTQSEHPSRPSFEMHRAFFSEVAEPAPRDHSTAKSSALKRDNLRCVVTGWVDSSSKASLGPAEMQRYNVNPNSPETYTNYCHIFPPSTNWSFDSNDPEEKKKRYAGTVWAIINAFGAIDVLSELGGEKIHRLENGFTMDPTLHTYFDDLKLWFEEVPNAINTYRVCTFSNTIGPLLVFPPNHIITFTSTDPDLPVPNPAYLNLHAAVCRIAHMSGAAGYLYLEDREIEKLKVLSRDGSSAKFLASRLKSVELRT</sequence>
<proteinExistence type="predicted"/>
<dbReference type="Pfam" id="PF13391">
    <property type="entry name" value="HNH_2"/>
    <property type="match status" value="1"/>
</dbReference>
<evidence type="ECO:0000259" key="1">
    <source>
        <dbReference type="Pfam" id="PF13391"/>
    </source>
</evidence>
<dbReference type="AlphaFoldDB" id="A0A9P5NCX1"/>
<accession>A0A9P5NCX1</accession>
<evidence type="ECO:0000313" key="3">
    <source>
        <dbReference type="Proteomes" id="UP000724874"/>
    </source>
</evidence>
<evidence type="ECO:0000313" key="2">
    <source>
        <dbReference type="EMBL" id="KAF8880118.1"/>
    </source>
</evidence>
<reference evidence="2" key="1">
    <citation type="submission" date="2020-11" db="EMBL/GenBank/DDBJ databases">
        <authorList>
            <consortium name="DOE Joint Genome Institute"/>
            <person name="Ahrendt S."/>
            <person name="Riley R."/>
            <person name="Andreopoulos W."/>
            <person name="LaButti K."/>
            <person name="Pangilinan J."/>
            <person name="Ruiz-duenas F.J."/>
            <person name="Barrasa J.M."/>
            <person name="Sanchez-Garcia M."/>
            <person name="Camarero S."/>
            <person name="Miyauchi S."/>
            <person name="Serrano A."/>
            <person name="Linde D."/>
            <person name="Babiker R."/>
            <person name="Drula E."/>
            <person name="Ayuso-Fernandez I."/>
            <person name="Pacheco R."/>
            <person name="Padilla G."/>
            <person name="Ferreira P."/>
            <person name="Barriuso J."/>
            <person name="Kellner H."/>
            <person name="Castanera R."/>
            <person name="Alfaro M."/>
            <person name="Ramirez L."/>
            <person name="Pisabarro A.G."/>
            <person name="Kuo A."/>
            <person name="Tritt A."/>
            <person name="Lipzen A."/>
            <person name="He G."/>
            <person name="Yan M."/>
            <person name="Ng V."/>
            <person name="Cullen D."/>
            <person name="Martin F."/>
            <person name="Rosso M.-N."/>
            <person name="Henrissat B."/>
            <person name="Hibbett D."/>
            <person name="Martinez A.T."/>
            <person name="Grigoriev I.V."/>
        </authorList>
    </citation>
    <scope>NUCLEOTIDE SEQUENCE</scope>
    <source>
        <strain evidence="2">AH 44721</strain>
    </source>
</reference>
<gene>
    <name evidence="2" type="ORF">CPB84DRAFT_1735519</name>
</gene>
<organism evidence="2 3">
    <name type="scientific">Gymnopilus junonius</name>
    <name type="common">Spectacular rustgill mushroom</name>
    <name type="synonym">Gymnopilus spectabilis subsp. junonius</name>
    <dbReference type="NCBI Taxonomy" id="109634"/>
    <lineage>
        <taxon>Eukaryota</taxon>
        <taxon>Fungi</taxon>
        <taxon>Dikarya</taxon>
        <taxon>Basidiomycota</taxon>
        <taxon>Agaricomycotina</taxon>
        <taxon>Agaricomycetes</taxon>
        <taxon>Agaricomycetidae</taxon>
        <taxon>Agaricales</taxon>
        <taxon>Agaricineae</taxon>
        <taxon>Hymenogastraceae</taxon>
        <taxon>Gymnopilus</taxon>
    </lineage>
</organism>
<comment type="caution">
    <text evidence="2">The sequence shown here is derived from an EMBL/GenBank/DDBJ whole genome shotgun (WGS) entry which is preliminary data.</text>
</comment>